<dbReference type="GO" id="GO:0005634">
    <property type="term" value="C:nucleus"/>
    <property type="evidence" value="ECO:0007669"/>
    <property type="project" value="UniProtKB-SubCell"/>
</dbReference>
<evidence type="ECO:0000313" key="9">
    <source>
        <dbReference type="Proteomes" id="UP000186804"/>
    </source>
</evidence>
<dbReference type="Pfam" id="PF00227">
    <property type="entry name" value="Proteasome"/>
    <property type="match status" value="1"/>
</dbReference>
<dbReference type="RefSeq" id="XP_067068452.1">
    <property type="nucleotide sequence ID" value="XM_067210377.1"/>
</dbReference>
<dbReference type="VEuPathDB" id="CryptoDB:cand_001290"/>
<protein>
    <recommendedName>
        <fullName evidence="6">Proteasome subunit alpha type</fullName>
    </recommendedName>
</protein>
<name>A0A1J4MR01_9CRYT</name>
<dbReference type="InterPro" id="IPR001353">
    <property type="entry name" value="Proteasome_sua/b"/>
</dbReference>
<comment type="subunit">
    <text evidence="6">The 26S proteasome consists of a 20S proteasome core and two 19S regulatory subunits.</text>
</comment>
<dbReference type="OrthoDB" id="431557at2759"/>
<gene>
    <name evidence="8" type="ORF">cand_001290</name>
</gene>
<dbReference type="Proteomes" id="UP000186804">
    <property type="component" value="Unassembled WGS sequence"/>
</dbReference>
<reference evidence="8 9" key="1">
    <citation type="submission" date="2016-10" db="EMBL/GenBank/DDBJ databases">
        <title>Reductive evolution of mitochondrial metabolism and differential evolution of invasion-related proteins in Cryptosporidium.</title>
        <authorList>
            <person name="Liu S."/>
            <person name="Roellig D.M."/>
            <person name="Guo Y."/>
            <person name="Li N."/>
            <person name="Frace M.A."/>
            <person name="Tang K."/>
            <person name="Zhang L."/>
            <person name="Feng Y."/>
            <person name="Xiao L."/>
        </authorList>
    </citation>
    <scope>NUCLEOTIDE SEQUENCE [LARGE SCALE GENOMIC DNA]</scope>
    <source>
        <strain evidence="8">30847</strain>
    </source>
</reference>
<evidence type="ECO:0000256" key="6">
    <source>
        <dbReference type="RuleBase" id="RU000551"/>
    </source>
</evidence>
<dbReference type="SUPFAM" id="SSF56235">
    <property type="entry name" value="N-terminal nucleophile aminohydrolases (Ntn hydrolases)"/>
    <property type="match status" value="1"/>
</dbReference>
<evidence type="ECO:0000256" key="1">
    <source>
        <dbReference type="ARBA" id="ARBA00002000"/>
    </source>
</evidence>
<dbReference type="Pfam" id="PF10584">
    <property type="entry name" value="Proteasome_A_N"/>
    <property type="match status" value="1"/>
</dbReference>
<dbReference type="InterPro" id="IPR023332">
    <property type="entry name" value="Proteasome_alpha-type"/>
</dbReference>
<dbReference type="PANTHER" id="PTHR11599">
    <property type="entry name" value="PROTEASOME SUBUNIT ALPHA/BETA"/>
    <property type="match status" value="1"/>
</dbReference>
<accession>A0A1J4MR01</accession>
<evidence type="ECO:0000256" key="2">
    <source>
        <dbReference type="ARBA" id="ARBA00022490"/>
    </source>
</evidence>
<dbReference type="InterPro" id="IPR050115">
    <property type="entry name" value="Proteasome_alpha"/>
</dbReference>
<comment type="function">
    <text evidence="1">The proteasome is a multicatalytic proteinase complex which is characterized by its ability to cleave peptides with Arg, Phe, Tyr, Leu, and Glu adjacent to the leaving group at neutral or slightly basic pH. The proteasome has an ATP-dependent proteolytic activity.</text>
</comment>
<evidence type="ECO:0000256" key="3">
    <source>
        <dbReference type="ARBA" id="ARBA00022942"/>
    </source>
</evidence>
<dbReference type="GO" id="GO:0005737">
    <property type="term" value="C:cytoplasm"/>
    <property type="evidence" value="ECO:0007669"/>
    <property type="project" value="UniProtKB-SubCell"/>
</dbReference>
<dbReference type="SMART" id="SM00948">
    <property type="entry name" value="Proteasome_A_N"/>
    <property type="match status" value="1"/>
</dbReference>
<dbReference type="PROSITE" id="PS51475">
    <property type="entry name" value="PROTEASOME_ALPHA_2"/>
    <property type="match status" value="1"/>
</dbReference>
<evidence type="ECO:0000256" key="5">
    <source>
        <dbReference type="PROSITE-ProRule" id="PRU00808"/>
    </source>
</evidence>
<evidence type="ECO:0000256" key="4">
    <source>
        <dbReference type="ARBA" id="ARBA00023242"/>
    </source>
</evidence>
<dbReference type="CDD" id="cd03751">
    <property type="entry name" value="proteasome_alpha_type_3"/>
    <property type="match status" value="1"/>
</dbReference>
<dbReference type="Gene3D" id="3.60.20.10">
    <property type="entry name" value="Glutamine Phosphoribosylpyrophosphate, subunit 1, domain 1"/>
    <property type="match status" value="1"/>
</dbReference>
<dbReference type="FunFam" id="3.60.20.10:FF:000007">
    <property type="entry name" value="Proteasome subunit alpha type"/>
    <property type="match status" value="1"/>
</dbReference>
<dbReference type="EMBL" id="LRBS01000057">
    <property type="protein sequence ID" value="OII76606.1"/>
    <property type="molecule type" value="Genomic_DNA"/>
</dbReference>
<evidence type="ECO:0000259" key="7">
    <source>
        <dbReference type="PROSITE" id="PS00388"/>
    </source>
</evidence>
<dbReference type="InterPro" id="IPR029055">
    <property type="entry name" value="Ntn_hydrolases_N"/>
</dbReference>
<comment type="similarity">
    <text evidence="5 6">Belongs to the peptidase T1A family.</text>
</comment>
<proteinExistence type="inferred from homology"/>
<organism evidence="8 9">
    <name type="scientific">Cryptosporidium andersoni</name>
    <dbReference type="NCBI Taxonomy" id="117008"/>
    <lineage>
        <taxon>Eukaryota</taxon>
        <taxon>Sar</taxon>
        <taxon>Alveolata</taxon>
        <taxon>Apicomplexa</taxon>
        <taxon>Conoidasida</taxon>
        <taxon>Coccidia</taxon>
        <taxon>Eucoccidiorida</taxon>
        <taxon>Eimeriorina</taxon>
        <taxon>Cryptosporidiidae</taxon>
        <taxon>Cryptosporidium</taxon>
    </lineage>
</organism>
<keyword evidence="4 6" id="KW-0539">Nucleus</keyword>
<dbReference type="GO" id="GO:0019773">
    <property type="term" value="C:proteasome core complex, alpha-subunit complex"/>
    <property type="evidence" value="ECO:0007669"/>
    <property type="project" value="UniProtKB-UniRule"/>
</dbReference>
<keyword evidence="3 5" id="KW-0647">Proteasome</keyword>
<dbReference type="GO" id="GO:0006511">
    <property type="term" value="P:ubiquitin-dependent protein catabolic process"/>
    <property type="evidence" value="ECO:0007669"/>
    <property type="project" value="InterPro"/>
</dbReference>
<comment type="caution">
    <text evidence="8">The sequence shown here is derived from an EMBL/GenBank/DDBJ whole genome shotgun (WGS) entry which is preliminary data.</text>
</comment>
<evidence type="ECO:0000313" key="8">
    <source>
        <dbReference type="EMBL" id="OII76606.1"/>
    </source>
</evidence>
<dbReference type="AlphaFoldDB" id="A0A1J4MR01"/>
<feature type="domain" description="Proteasome alpha-type subunits" evidence="7">
    <location>
        <begin position="8"/>
        <end position="30"/>
    </location>
</feature>
<keyword evidence="2 6" id="KW-0963">Cytoplasm</keyword>
<keyword evidence="9" id="KW-1185">Reference proteome</keyword>
<comment type="subcellular location">
    <subcellularLocation>
        <location evidence="6">Cytoplasm</location>
    </subcellularLocation>
    <subcellularLocation>
        <location evidence="6">Nucleus</location>
    </subcellularLocation>
</comment>
<dbReference type="GeneID" id="92364314"/>
<dbReference type="InterPro" id="IPR000426">
    <property type="entry name" value="Proteasome_asu_N"/>
</dbReference>
<sequence>MASTGAGYDVSVSTFSPDGRVFQVEYANKAVDNSGTAIALIFNSGILFAVDKYVVNKMAVSGTNRRVFSLGRSIGCCIAGFVTDSHRIVNIGRSEAANYQKFYGETIPIKVLAERIAMYMHAFTLYGSVRPFGCSILIGGIDPNHGTELYCVSPSGSCYKYKAMAIGKGRQIARNDLEKLIDSNLDENEAMYECAKIIKQSRDEGSNLNVELELALIGPSSNSQFSIVSNSVTREVEERVDKYLDELTCAE</sequence>
<dbReference type="PROSITE" id="PS00388">
    <property type="entry name" value="PROTEASOME_ALPHA_1"/>
    <property type="match status" value="1"/>
</dbReference>